<reference evidence="3 4" key="1">
    <citation type="submission" date="2022-09" db="EMBL/GenBank/DDBJ databases">
        <authorList>
            <person name="Palmer J.M."/>
        </authorList>
    </citation>
    <scope>NUCLEOTIDE SEQUENCE [LARGE SCALE GENOMIC DNA]</scope>
    <source>
        <strain evidence="3 4">DSM 7382</strain>
    </source>
</reference>
<dbReference type="Proteomes" id="UP001385951">
    <property type="component" value="Unassembled WGS sequence"/>
</dbReference>
<evidence type="ECO:0000313" key="3">
    <source>
        <dbReference type="EMBL" id="KAK7686699.1"/>
    </source>
</evidence>
<evidence type="ECO:0000259" key="2">
    <source>
        <dbReference type="PROSITE" id="PS51397"/>
    </source>
</evidence>
<dbReference type="GO" id="GO:0006281">
    <property type="term" value="P:DNA repair"/>
    <property type="evidence" value="ECO:0007669"/>
    <property type="project" value="TreeGrafter"/>
</dbReference>
<dbReference type="Pfam" id="PF08325">
    <property type="entry name" value="WLM"/>
    <property type="match status" value="1"/>
</dbReference>
<dbReference type="PROSITE" id="PS51397">
    <property type="entry name" value="WLM"/>
    <property type="match status" value="1"/>
</dbReference>
<gene>
    <name evidence="3" type="ORF">QCA50_010299</name>
</gene>
<name>A0AAW0G4T5_9APHY</name>
<organism evidence="3 4">
    <name type="scientific">Cerrena zonata</name>
    <dbReference type="NCBI Taxonomy" id="2478898"/>
    <lineage>
        <taxon>Eukaryota</taxon>
        <taxon>Fungi</taxon>
        <taxon>Dikarya</taxon>
        <taxon>Basidiomycota</taxon>
        <taxon>Agaricomycotina</taxon>
        <taxon>Agaricomycetes</taxon>
        <taxon>Polyporales</taxon>
        <taxon>Cerrenaceae</taxon>
        <taxon>Cerrena</taxon>
    </lineage>
</organism>
<dbReference type="PANTHER" id="PTHR46622:SF1">
    <property type="entry name" value="DNA-DEPENDENT METALLOPROTEASE WSS1"/>
    <property type="match status" value="1"/>
</dbReference>
<dbReference type="GO" id="GO:0008237">
    <property type="term" value="F:metallopeptidase activity"/>
    <property type="evidence" value="ECO:0007669"/>
    <property type="project" value="TreeGrafter"/>
</dbReference>
<feature type="domain" description="WLM" evidence="2">
    <location>
        <begin position="1"/>
        <end position="198"/>
    </location>
</feature>
<evidence type="ECO:0000313" key="4">
    <source>
        <dbReference type="Proteomes" id="UP001385951"/>
    </source>
</evidence>
<proteinExistence type="predicted"/>
<dbReference type="EMBL" id="JASBNA010000016">
    <property type="protein sequence ID" value="KAK7686699.1"/>
    <property type="molecule type" value="Genomic_DNA"/>
</dbReference>
<protein>
    <recommendedName>
        <fullName evidence="2">WLM domain-containing protein</fullName>
    </recommendedName>
</protein>
<sequence length="326" mass="36628">MIDTFVKSFTHLKDRPKQDQALLLLQRIASLVKPVMRKRGWVLPVLSEFFPESPNLLGLNVNAGQKILIRLRPPFAPDTFYDEDDLVHTMLHELTHNVHGPHDQQFYKYLAGLEEEFESLKRGGYDGEGFFSKGHRVGQNVAHDLPPHLAKAKALEAAEKRRKVSQVLGGPKRLGGGIRNGNKSPRELAAEAAERRIRDERACGSGEEAIRETEKAAREGIVNDVIDLTGDSEDEIEPSKTSTPASSSSPALLFKFRLQPQPLVDLQSSRQRVQVAVHILDLHDLHLLRKSLTLLHLLQLWILATLGTLIRRYPKRKLGLVQDVLS</sequence>
<keyword evidence="4" id="KW-1185">Reference proteome</keyword>
<dbReference type="InterPro" id="IPR013536">
    <property type="entry name" value="WLM_dom"/>
</dbReference>
<dbReference type="GO" id="GO:0005634">
    <property type="term" value="C:nucleus"/>
    <property type="evidence" value="ECO:0007669"/>
    <property type="project" value="TreeGrafter"/>
</dbReference>
<dbReference type="InterPro" id="IPR053000">
    <property type="entry name" value="WSS1-like_metalloprotease"/>
</dbReference>
<accession>A0AAW0G4T5</accession>
<evidence type="ECO:0000256" key="1">
    <source>
        <dbReference type="SAM" id="MobiDB-lite"/>
    </source>
</evidence>
<feature type="region of interest" description="Disordered" evidence="1">
    <location>
        <begin position="162"/>
        <end position="192"/>
    </location>
</feature>
<comment type="caution">
    <text evidence="3">The sequence shown here is derived from an EMBL/GenBank/DDBJ whole genome shotgun (WGS) entry which is preliminary data.</text>
</comment>
<dbReference type="AlphaFoldDB" id="A0AAW0G4T5"/>
<dbReference type="PANTHER" id="PTHR46622">
    <property type="entry name" value="DNA-DEPENDENT METALLOPROTEASE WSS1"/>
    <property type="match status" value="1"/>
</dbReference>